<dbReference type="SFLD" id="SFLDG00358">
    <property type="entry name" value="Main_(cytGST)"/>
    <property type="match status" value="1"/>
</dbReference>
<dbReference type="PROSITE" id="PS50404">
    <property type="entry name" value="GST_NTER"/>
    <property type="match status" value="1"/>
</dbReference>
<dbReference type="InterPro" id="IPR040079">
    <property type="entry name" value="Glutathione_S-Trfase"/>
</dbReference>
<dbReference type="Gene3D" id="1.20.1050.10">
    <property type="match status" value="1"/>
</dbReference>
<dbReference type="InterPro" id="IPR034330">
    <property type="entry name" value="GST_Zeta_C"/>
</dbReference>
<dbReference type="AlphaFoldDB" id="A0A4Q2TBS9"/>
<evidence type="ECO:0000313" key="4">
    <source>
        <dbReference type="EMBL" id="RYC15586.1"/>
    </source>
</evidence>
<dbReference type="InterPro" id="IPR034333">
    <property type="entry name" value="GST_Zeta_N"/>
</dbReference>
<comment type="similarity">
    <text evidence="1">Belongs to the GST superfamily. Zeta family.</text>
</comment>
<feature type="domain" description="GST C-terminal" evidence="3">
    <location>
        <begin position="89"/>
        <end position="212"/>
    </location>
</feature>
<dbReference type="PANTHER" id="PTHR42673:SF4">
    <property type="entry name" value="MALEYLACETOACETATE ISOMERASE"/>
    <property type="match status" value="1"/>
</dbReference>
<dbReference type="CDD" id="cd03042">
    <property type="entry name" value="GST_N_Zeta"/>
    <property type="match status" value="1"/>
</dbReference>
<reference evidence="4 5" key="1">
    <citation type="submission" date="2019-01" db="EMBL/GenBank/DDBJ databases">
        <authorList>
            <person name="Deng T."/>
        </authorList>
    </citation>
    <scope>NUCLEOTIDE SEQUENCE [LARGE SCALE GENOMIC DNA]</scope>
    <source>
        <strain evidence="4 5">F8825</strain>
    </source>
</reference>
<comment type="caution">
    <text evidence="4">The sequence shown here is derived from an EMBL/GenBank/DDBJ whole genome shotgun (WGS) entry which is preliminary data.</text>
</comment>
<keyword evidence="4" id="KW-0413">Isomerase</keyword>
<gene>
    <name evidence="4" type="primary">maiA</name>
    <name evidence="4" type="ORF">EUU22_08150</name>
</gene>
<feature type="domain" description="GST N-terminal" evidence="2">
    <location>
        <begin position="4"/>
        <end position="85"/>
    </location>
</feature>
<dbReference type="PANTHER" id="PTHR42673">
    <property type="entry name" value="MALEYLACETOACETATE ISOMERASE"/>
    <property type="match status" value="1"/>
</dbReference>
<evidence type="ECO:0000259" key="2">
    <source>
        <dbReference type="PROSITE" id="PS50404"/>
    </source>
</evidence>
<dbReference type="InterPro" id="IPR004045">
    <property type="entry name" value="Glutathione_S-Trfase_N"/>
</dbReference>
<evidence type="ECO:0000256" key="1">
    <source>
        <dbReference type="ARBA" id="ARBA00010007"/>
    </source>
</evidence>
<dbReference type="InterPro" id="IPR036282">
    <property type="entry name" value="Glutathione-S-Trfase_C_sf"/>
</dbReference>
<dbReference type="GO" id="GO:0004364">
    <property type="term" value="F:glutathione transferase activity"/>
    <property type="evidence" value="ECO:0007669"/>
    <property type="project" value="TreeGrafter"/>
</dbReference>
<organism evidence="4 5">
    <name type="scientific">Ciceribacter ferrooxidans</name>
    <dbReference type="NCBI Taxonomy" id="2509717"/>
    <lineage>
        <taxon>Bacteria</taxon>
        <taxon>Pseudomonadati</taxon>
        <taxon>Pseudomonadota</taxon>
        <taxon>Alphaproteobacteria</taxon>
        <taxon>Hyphomicrobiales</taxon>
        <taxon>Rhizobiaceae</taxon>
        <taxon>Ciceribacter</taxon>
    </lineage>
</organism>
<dbReference type="GO" id="GO:0006749">
    <property type="term" value="P:glutathione metabolic process"/>
    <property type="evidence" value="ECO:0007669"/>
    <property type="project" value="TreeGrafter"/>
</dbReference>
<dbReference type="EC" id="5.2.1.2" evidence="4"/>
<dbReference type="SUPFAM" id="SSF47616">
    <property type="entry name" value="GST C-terminal domain-like"/>
    <property type="match status" value="1"/>
</dbReference>
<dbReference type="CDD" id="cd03191">
    <property type="entry name" value="GST_C_Zeta"/>
    <property type="match status" value="1"/>
</dbReference>
<dbReference type="GO" id="GO:0016034">
    <property type="term" value="F:maleylacetoacetate isomerase activity"/>
    <property type="evidence" value="ECO:0007669"/>
    <property type="project" value="UniProtKB-EC"/>
</dbReference>
<proteinExistence type="inferred from homology"/>
<dbReference type="SUPFAM" id="SSF52833">
    <property type="entry name" value="Thioredoxin-like"/>
    <property type="match status" value="1"/>
</dbReference>
<dbReference type="Gene3D" id="3.40.30.10">
    <property type="entry name" value="Glutaredoxin"/>
    <property type="match status" value="1"/>
</dbReference>
<keyword evidence="5" id="KW-1185">Reference proteome</keyword>
<dbReference type="InterPro" id="IPR005955">
    <property type="entry name" value="GST_Zeta"/>
</dbReference>
<dbReference type="GO" id="GO:0006559">
    <property type="term" value="P:L-phenylalanine catabolic process"/>
    <property type="evidence" value="ECO:0007669"/>
    <property type="project" value="TreeGrafter"/>
</dbReference>
<sequence length="212" mass="23545">MTEHDVTLFDYWRSSASYRVRIGLNLLGISYAGEPVDLLSGAQRSQENLVRNPQGLVPTLSIDGVELTQSLAILEYLNETRSVGWLPADAVGKARVRALSYAIAMEIHPVCNLRVARHAAALGGTTVEEWMRHFITDGLADFEGMLQRQPEGRFCYGDQVTLTDICLVPQIYNARRWGVNLESLPRTIAVSARLEEIPAFAAAHPDRVRPQS</sequence>
<dbReference type="NCBIfam" id="TIGR01262">
    <property type="entry name" value="maiA"/>
    <property type="match status" value="1"/>
</dbReference>
<accession>A0A4Q2TBS9</accession>
<name>A0A4Q2TBS9_9HYPH</name>
<dbReference type="GO" id="GO:0005737">
    <property type="term" value="C:cytoplasm"/>
    <property type="evidence" value="ECO:0007669"/>
    <property type="project" value="InterPro"/>
</dbReference>
<dbReference type="SFLD" id="SFLDS00019">
    <property type="entry name" value="Glutathione_Transferase_(cytos"/>
    <property type="match status" value="1"/>
</dbReference>
<evidence type="ECO:0000259" key="3">
    <source>
        <dbReference type="PROSITE" id="PS50405"/>
    </source>
</evidence>
<evidence type="ECO:0000313" key="5">
    <source>
        <dbReference type="Proteomes" id="UP000291088"/>
    </source>
</evidence>
<dbReference type="Proteomes" id="UP000291088">
    <property type="component" value="Unassembled WGS sequence"/>
</dbReference>
<dbReference type="InterPro" id="IPR010987">
    <property type="entry name" value="Glutathione-S-Trfase_C-like"/>
</dbReference>
<dbReference type="OrthoDB" id="509852at2"/>
<dbReference type="InterPro" id="IPR036249">
    <property type="entry name" value="Thioredoxin-like_sf"/>
</dbReference>
<protein>
    <submittedName>
        <fullName evidence="4">Maleylacetoacetate isomerase</fullName>
        <ecNumber evidence="4">5.2.1.2</ecNumber>
    </submittedName>
</protein>
<dbReference type="RefSeq" id="WP_129331527.1">
    <property type="nucleotide sequence ID" value="NZ_SDVB01000191.1"/>
</dbReference>
<dbReference type="EMBL" id="SDVB01000191">
    <property type="protein sequence ID" value="RYC15586.1"/>
    <property type="molecule type" value="Genomic_DNA"/>
</dbReference>
<dbReference type="PROSITE" id="PS50405">
    <property type="entry name" value="GST_CTER"/>
    <property type="match status" value="1"/>
</dbReference>
<dbReference type="Pfam" id="PF02798">
    <property type="entry name" value="GST_N"/>
    <property type="match status" value="1"/>
</dbReference>